<feature type="compositionally biased region" description="Basic residues" evidence="1">
    <location>
        <begin position="1"/>
        <end position="10"/>
    </location>
</feature>
<dbReference type="Proteomes" id="UP000003045">
    <property type="component" value="Unassembled WGS sequence"/>
</dbReference>
<evidence type="ECO:0000259" key="3">
    <source>
        <dbReference type="Pfam" id="PF12229"/>
    </source>
</evidence>
<dbReference type="Pfam" id="PF12229">
    <property type="entry name" value="PG_binding_4"/>
    <property type="match status" value="1"/>
</dbReference>
<dbReference type="Pfam" id="PF04294">
    <property type="entry name" value="VanW"/>
    <property type="match status" value="1"/>
</dbReference>
<feature type="compositionally biased region" description="Basic and acidic residues" evidence="1">
    <location>
        <begin position="11"/>
        <end position="25"/>
    </location>
</feature>
<proteinExistence type="predicted"/>
<evidence type="ECO:0000256" key="1">
    <source>
        <dbReference type="SAM" id="MobiDB-lite"/>
    </source>
</evidence>
<protein>
    <submittedName>
        <fullName evidence="4">VanW-like protein</fullName>
    </submittedName>
</protein>
<dbReference type="InterPro" id="IPR022029">
    <property type="entry name" value="YoaR-like_PG-bd"/>
</dbReference>
<name>E0QP27_9ACTO</name>
<dbReference type="PANTHER" id="PTHR35788">
    <property type="entry name" value="EXPORTED PROTEIN-RELATED"/>
    <property type="match status" value="1"/>
</dbReference>
<dbReference type="HOGENOM" id="CLU_011572_0_1_11"/>
<feature type="region of interest" description="Disordered" evidence="1">
    <location>
        <begin position="1"/>
        <end position="38"/>
    </location>
</feature>
<accession>E0QP27</accession>
<keyword evidence="2" id="KW-1133">Transmembrane helix</keyword>
<evidence type="ECO:0000313" key="5">
    <source>
        <dbReference type="Proteomes" id="UP000003045"/>
    </source>
</evidence>
<keyword evidence="2" id="KW-0812">Transmembrane</keyword>
<evidence type="ECO:0000256" key="2">
    <source>
        <dbReference type="SAM" id="Phobius"/>
    </source>
</evidence>
<dbReference type="AlphaFoldDB" id="E0QP27"/>
<feature type="compositionally biased region" description="Pro residues" evidence="1">
    <location>
        <begin position="627"/>
        <end position="637"/>
    </location>
</feature>
<keyword evidence="2" id="KW-0472">Membrane</keyword>
<dbReference type="RefSeq" id="WP_004016180.1">
    <property type="nucleotide sequence ID" value="NZ_GL405260.1"/>
</dbReference>
<dbReference type="STRING" id="871571.HMPREF0580_0641"/>
<feature type="compositionally biased region" description="Basic and acidic residues" evidence="1">
    <location>
        <begin position="604"/>
        <end position="617"/>
    </location>
</feature>
<evidence type="ECO:0000313" key="4">
    <source>
        <dbReference type="EMBL" id="EFM46594.1"/>
    </source>
</evidence>
<reference evidence="4" key="1">
    <citation type="submission" date="2010-08" db="EMBL/GenBank/DDBJ databases">
        <authorList>
            <person name="Muzny D."/>
            <person name="Qin X."/>
            <person name="Deng J."/>
            <person name="Jiang H."/>
            <person name="Liu Y."/>
            <person name="Qu J."/>
            <person name="Song X.-Z."/>
            <person name="Zhang L."/>
            <person name="Thornton R."/>
            <person name="Coyle M."/>
            <person name="Francisco L."/>
            <person name="Jackson L."/>
            <person name="Javaid M."/>
            <person name="Korchina V."/>
            <person name="Kovar C."/>
            <person name="Mata R."/>
            <person name="Mathew T."/>
            <person name="Ngo R."/>
            <person name="Nguyen L."/>
            <person name="Nguyen N."/>
            <person name="Okwuonu G."/>
            <person name="Ongeri F."/>
            <person name="Pham C."/>
            <person name="Simmons D."/>
            <person name="Wilczek-Boney K."/>
            <person name="Hale W."/>
            <person name="Jakkamsetti A."/>
            <person name="Pham P."/>
            <person name="Ruth R."/>
            <person name="San Lucas F."/>
            <person name="Warren J."/>
            <person name="Zhang J."/>
            <person name="Zhao Z."/>
            <person name="Zhou C."/>
            <person name="Zhu D."/>
            <person name="Lee S."/>
            <person name="Bess C."/>
            <person name="Blankenburg K."/>
            <person name="Forbes L."/>
            <person name="Fu Q."/>
            <person name="Gubbala S."/>
            <person name="Hirani K."/>
            <person name="Jayaseelan J.C."/>
            <person name="Lara F."/>
            <person name="Munidasa M."/>
            <person name="Palculict T."/>
            <person name="Patil S."/>
            <person name="Pu L.-L."/>
            <person name="Saada N."/>
            <person name="Tang L."/>
            <person name="Weissenberger G."/>
            <person name="Zhu Y."/>
            <person name="Hemphill L."/>
            <person name="Shang Y."/>
            <person name="Youmans B."/>
            <person name="Ayvaz T."/>
            <person name="Ross M."/>
            <person name="Santibanez J."/>
            <person name="Aqrawi P."/>
            <person name="Gross S."/>
            <person name="Joshi V."/>
            <person name="Fowler G."/>
            <person name="Nazareth L."/>
            <person name="Reid J."/>
            <person name="Worley K."/>
            <person name="Petrosino J."/>
            <person name="Highlander S."/>
            <person name="Gibbs R."/>
        </authorList>
    </citation>
    <scope>NUCLEOTIDE SEQUENCE [LARGE SCALE GENOMIC DNA]</scope>
    <source>
        <strain evidence="4">ATCC 35239</strain>
    </source>
</reference>
<gene>
    <name evidence="4" type="ORF">HMPREF0580_0641</name>
</gene>
<comment type="caution">
    <text evidence="4">The sequence shown here is derived from an EMBL/GenBank/DDBJ whole genome shotgun (WGS) entry which is preliminary data.</text>
</comment>
<feature type="region of interest" description="Disordered" evidence="1">
    <location>
        <begin position="596"/>
        <end position="637"/>
    </location>
</feature>
<feature type="compositionally biased region" description="Polar residues" evidence="1">
    <location>
        <begin position="555"/>
        <end position="567"/>
    </location>
</feature>
<feature type="domain" description="YoaR-like putative peptidoglycan binding" evidence="3">
    <location>
        <begin position="294"/>
        <end position="362"/>
    </location>
</feature>
<organism evidence="4 5">
    <name type="scientific">Mobiluncus mulieris ATCC 35239</name>
    <dbReference type="NCBI Taxonomy" id="871571"/>
    <lineage>
        <taxon>Bacteria</taxon>
        <taxon>Bacillati</taxon>
        <taxon>Actinomycetota</taxon>
        <taxon>Actinomycetes</taxon>
        <taxon>Actinomycetales</taxon>
        <taxon>Actinomycetaceae</taxon>
        <taxon>Mobiluncus</taxon>
    </lineage>
</organism>
<dbReference type="InterPro" id="IPR007391">
    <property type="entry name" value="Vancomycin_resist_VanW"/>
</dbReference>
<dbReference type="EMBL" id="AEET01000016">
    <property type="protein sequence ID" value="EFM46594.1"/>
    <property type="molecule type" value="Genomic_DNA"/>
</dbReference>
<feature type="region of interest" description="Disordered" evidence="1">
    <location>
        <begin position="541"/>
        <end position="567"/>
    </location>
</feature>
<sequence length="637" mass="67820">MTKAPRKPTLRKLEPGKSVPRKPEPGKSAPRKPIPRDANATEVFAGFAQDRKRTGRFPATLGLIIGLVVLVYVGTGIALSGAVPKGASFAGVAVGGMSTDQAIKKLETELGPKLKAPLKVKLGDKTAPLDPVAAGLTPDFAASINQLTRFTLNPLTIMSRLTGVGEQTLKTQVDQRLLDQAVAKVAPLLRMAPREATFQCVDAKLHPVKPQPGYDLNLAEASASIAAKWWRGEPLSLSGTTIAPKSTIAQLDQAAAGPAKTLMSRPVKANVGGKTLEIPTGELCRVASWKLGGKKLAVTLDGAKLRDYVMSRVSGLETNPVDARFEFVNGAPQVVPSINGTKLEAAEVASKIQAGAISPENREVSVDLQPIAPKFTTEDATQAGIKEVIGEFDTPVTAVAKRIGNLRQGAAKITGVMVRPGEEFSLEKVLGPITAENGWSASGVINNGVHTTAVGGGLSQLCATTLNAAWFAGMDLIEFHPHSVWFSRYPAGRECTLWEGSLDLRWRNPNPKPVLLRGWVGAERLHVQMWGTKYFEVKSTQSERSGVRAPGKKVNTWSGCVPSSSGQSGFTISNTRVRLLDGKEYDSKTYTHTYQPDDQIVCAKDGKDDKDGKDAKAKSTSRGAPGAKPPTNPKAVD</sequence>
<dbReference type="PANTHER" id="PTHR35788:SF1">
    <property type="entry name" value="EXPORTED PROTEIN"/>
    <property type="match status" value="1"/>
</dbReference>
<keyword evidence="5" id="KW-1185">Reference proteome</keyword>
<feature type="transmembrane region" description="Helical" evidence="2">
    <location>
        <begin position="61"/>
        <end position="83"/>
    </location>
</feature>
<dbReference type="InterPro" id="IPR052913">
    <property type="entry name" value="Glycopeptide_resist_protein"/>
</dbReference>